<dbReference type="EMBL" id="KV921938">
    <property type="protein sequence ID" value="ORE05710.1"/>
    <property type="molecule type" value="Genomic_DNA"/>
</dbReference>
<sequence length="68" mass="7834">LNESMKNIMALKEEHNTEKTKYRYSSVKPNRLSNIINPIILKLTKEEDYSKMSTLGPCYSTPTLNIIS</sequence>
<proteinExistence type="predicted"/>
<name>A0A1X0R134_RHIZD</name>
<gene>
    <name evidence="1" type="ORF">BCV72DRAFT_330217</name>
</gene>
<evidence type="ECO:0000313" key="1">
    <source>
        <dbReference type="EMBL" id="ORE05710.1"/>
    </source>
</evidence>
<accession>A0A1X0R134</accession>
<dbReference type="OrthoDB" id="2279273at2759"/>
<reference evidence="1" key="1">
    <citation type="journal article" date="2016" name="Proc. Natl. Acad. Sci. U.S.A.">
        <title>Lipid metabolic changes in an early divergent fungus govern the establishment of a mutualistic symbiosis with endobacteria.</title>
        <authorList>
            <person name="Lastovetsky O.A."/>
            <person name="Gaspar M.L."/>
            <person name="Mondo S.J."/>
            <person name="LaButti K.M."/>
            <person name="Sandor L."/>
            <person name="Grigoriev I.V."/>
            <person name="Henry S.A."/>
            <person name="Pawlowska T.E."/>
        </authorList>
    </citation>
    <scope>NUCLEOTIDE SEQUENCE [LARGE SCALE GENOMIC DNA]</scope>
    <source>
        <strain evidence="1">ATCC 52814</strain>
    </source>
</reference>
<protein>
    <submittedName>
        <fullName evidence="1">Uncharacterized protein</fullName>
    </submittedName>
</protein>
<organism evidence="1">
    <name type="scientific">Rhizopus microsporus var. microsporus</name>
    <dbReference type="NCBI Taxonomy" id="86635"/>
    <lineage>
        <taxon>Eukaryota</taxon>
        <taxon>Fungi</taxon>
        <taxon>Fungi incertae sedis</taxon>
        <taxon>Mucoromycota</taxon>
        <taxon>Mucoromycotina</taxon>
        <taxon>Mucoromycetes</taxon>
        <taxon>Mucorales</taxon>
        <taxon>Mucorineae</taxon>
        <taxon>Rhizopodaceae</taxon>
        <taxon>Rhizopus</taxon>
    </lineage>
</organism>
<dbReference type="Proteomes" id="UP000242414">
    <property type="component" value="Unassembled WGS sequence"/>
</dbReference>
<dbReference type="AlphaFoldDB" id="A0A1X0R134"/>
<dbReference type="VEuPathDB" id="FungiDB:BCV72DRAFT_330217"/>
<feature type="non-terminal residue" evidence="1">
    <location>
        <position position="1"/>
    </location>
</feature>